<evidence type="ECO:0000313" key="3">
    <source>
        <dbReference type="Proteomes" id="UP000321393"/>
    </source>
</evidence>
<evidence type="ECO:0000313" key="2">
    <source>
        <dbReference type="EMBL" id="TYK17981.1"/>
    </source>
</evidence>
<evidence type="ECO:0000313" key="1">
    <source>
        <dbReference type="EMBL" id="KAA0042045.1"/>
    </source>
</evidence>
<keyword evidence="2" id="KW-0695">RNA-directed DNA polymerase</keyword>
<evidence type="ECO:0000313" key="4">
    <source>
        <dbReference type="Proteomes" id="UP000321947"/>
    </source>
</evidence>
<proteinExistence type="predicted"/>
<organism evidence="2 4">
    <name type="scientific">Cucumis melo var. makuwa</name>
    <name type="common">Oriental melon</name>
    <dbReference type="NCBI Taxonomy" id="1194695"/>
    <lineage>
        <taxon>Eukaryota</taxon>
        <taxon>Viridiplantae</taxon>
        <taxon>Streptophyta</taxon>
        <taxon>Embryophyta</taxon>
        <taxon>Tracheophyta</taxon>
        <taxon>Spermatophyta</taxon>
        <taxon>Magnoliopsida</taxon>
        <taxon>eudicotyledons</taxon>
        <taxon>Gunneridae</taxon>
        <taxon>Pentapetalae</taxon>
        <taxon>rosids</taxon>
        <taxon>fabids</taxon>
        <taxon>Cucurbitales</taxon>
        <taxon>Cucurbitaceae</taxon>
        <taxon>Benincaseae</taxon>
        <taxon>Cucumis</taxon>
    </lineage>
</organism>
<keyword evidence="2" id="KW-0808">Transferase</keyword>
<dbReference type="Proteomes" id="UP000321947">
    <property type="component" value="Unassembled WGS sequence"/>
</dbReference>
<accession>A0A5D3D159</accession>
<reference evidence="3 4" key="1">
    <citation type="submission" date="2019-08" db="EMBL/GenBank/DDBJ databases">
        <title>Draft genome sequences of two oriental melons (Cucumis melo L. var makuwa).</title>
        <authorList>
            <person name="Kwon S.-Y."/>
        </authorList>
    </citation>
    <scope>NUCLEOTIDE SEQUENCE [LARGE SCALE GENOMIC DNA]</scope>
    <source>
        <strain evidence="4">cv. Chang Bougi</strain>
        <strain evidence="3">cv. SW 3</strain>
        <tissue evidence="2">Leaf</tissue>
    </source>
</reference>
<dbReference type="GO" id="GO:0003964">
    <property type="term" value="F:RNA-directed DNA polymerase activity"/>
    <property type="evidence" value="ECO:0007669"/>
    <property type="project" value="UniProtKB-KW"/>
</dbReference>
<keyword evidence="2" id="KW-0548">Nucleotidyltransferase</keyword>
<dbReference type="EMBL" id="SSTD01007940">
    <property type="protein sequence ID" value="TYK17981.1"/>
    <property type="molecule type" value="Genomic_DNA"/>
</dbReference>
<protein>
    <submittedName>
        <fullName evidence="2">Reverse transcriptase</fullName>
    </submittedName>
</protein>
<comment type="caution">
    <text evidence="2">The sequence shown here is derived from an EMBL/GenBank/DDBJ whole genome shotgun (WGS) entry which is preliminary data.</text>
</comment>
<dbReference type="EMBL" id="SSTE01016227">
    <property type="protein sequence ID" value="KAA0042045.1"/>
    <property type="molecule type" value="Genomic_DNA"/>
</dbReference>
<dbReference type="AlphaFoldDB" id="A0A5D3D159"/>
<sequence length="154" mass="16963">MLLDDSPAQEELPSAAILLGALEKLGETVPKDTICVLGNCHDVMPNSWPKSLSIRRMIDHGIELLPEVKASAKNAYHMASPELTKLQKPSKMWSDPPHGVKYFPKSDIRSRYCQVRAMKAEGLETTCVTGLGAYEFPMVPFNLTDAKEGKCCSV</sequence>
<gene>
    <name evidence="2" type="ORF">E5676_scaffold306G002870</name>
    <name evidence="1" type="ORF">E6C27_scaffold67G004990</name>
</gene>
<name>A0A5D3D159_CUCMM</name>
<dbReference type="Proteomes" id="UP000321393">
    <property type="component" value="Unassembled WGS sequence"/>
</dbReference>